<organism evidence="2 3">
    <name type="scientific">Podarcis lilfordi</name>
    <name type="common">Lilford's wall lizard</name>
    <dbReference type="NCBI Taxonomy" id="74358"/>
    <lineage>
        <taxon>Eukaryota</taxon>
        <taxon>Metazoa</taxon>
        <taxon>Chordata</taxon>
        <taxon>Craniata</taxon>
        <taxon>Vertebrata</taxon>
        <taxon>Euteleostomi</taxon>
        <taxon>Lepidosauria</taxon>
        <taxon>Squamata</taxon>
        <taxon>Bifurcata</taxon>
        <taxon>Unidentata</taxon>
        <taxon>Episquamata</taxon>
        <taxon>Laterata</taxon>
        <taxon>Lacertibaenia</taxon>
        <taxon>Lacertidae</taxon>
        <taxon>Podarcis</taxon>
    </lineage>
</organism>
<dbReference type="EMBL" id="OX395140">
    <property type="protein sequence ID" value="CAI5794527.1"/>
    <property type="molecule type" value="Genomic_DNA"/>
</dbReference>
<name>A0AA35PRP5_9SAUR</name>
<evidence type="ECO:0000313" key="3">
    <source>
        <dbReference type="Proteomes" id="UP001178461"/>
    </source>
</evidence>
<keyword evidence="3" id="KW-1185">Reference proteome</keyword>
<feature type="region of interest" description="Disordered" evidence="1">
    <location>
        <begin position="77"/>
        <end position="97"/>
    </location>
</feature>
<accession>A0AA35PRP5</accession>
<protein>
    <submittedName>
        <fullName evidence="2">Uncharacterized protein</fullName>
    </submittedName>
</protein>
<dbReference type="AlphaFoldDB" id="A0AA35PRP5"/>
<evidence type="ECO:0000256" key="1">
    <source>
        <dbReference type="SAM" id="MobiDB-lite"/>
    </source>
</evidence>
<dbReference type="Proteomes" id="UP001178461">
    <property type="component" value="Chromosome Z"/>
</dbReference>
<feature type="compositionally biased region" description="Basic and acidic residues" evidence="1">
    <location>
        <begin position="88"/>
        <end position="97"/>
    </location>
</feature>
<reference evidence="2" key="1">
    <citation type="submission" date="2022-12" db="EMBL/GenBank/DDBJ databases">
        <authorList>
            <person name="Alioto T."/>
            <person name="Alioto T."/>
            <person name="Gomez Garrido J."/>
        </authorList>
    </citation>
    <scope>NUCLEOTIDE SEQUENCE</scope>
</reference>
<evidence type="ECO:0000313" key="2">
    <source>
        <dbReference type="EMBL" id="CAI5794527.1"/>
    </source>
</evidence>
<proteinExistence type="predicted"/>
<sequence length="97" mass="10758">MTALHQLNPAEGAGGGRFPPPANPAPLRQLSRDPPFARDRLCSSCLSPSRRRPCAEDLPPCDEFQPLFFNLLAFSSPLPDRIPIRSPADPERKARKR</sequence>
<feature type="region of interest" description="Disordered" evidence="1">
    <location>
        <begin position="1"/>
        <end position="36"/>
    </location>
</feature>
<gene>
    <name evidence="2" type="ORF">PODLI_1B022941</name>
</gene>